<dbReference type="InterPro" id="IPR054722">
    <property type="entry name" value="PolX-like_BBD"/>
</dbReference>
<protein>
    <recommendedName>
        <fullName evidence="1">Retrovirus-related Pol polyprotein from transposon TNT 1-94-like beta-barrel domain-containing protein</fullName>
    </recommendedName>
</protein>
<proteinExistence type="predicted"/>
<reference evidence="2 3" key="1">
    <citation type="journal article" date="2021" name="bioRxiv">
        <title>Chromosome-scale and haplotype-resolved genome assembly of a tetraploid potato cultivar.</title>
        <authorList>
            <person name="Sun H."/>
            <person name="Jiao W.-B."/>
            <person name="Krause K."/>
            <person name="Campoy J.A."/>
            <person name="Goel M."/>
            <person name="Folz-Donahue K."/>
            <person name="Kukat C."/>
            <person name="Huettel B."/>
            <person name="Schneeberger K."/>
        </authorList>
    </citation>
    <scope>NUCLEOTIDE SEQUENCE [LARGE SCALE GENOMIC DNA]</scope>
    <source>
        <strain evidence="2">SolTubOtavaFocal</strain>
        <tissue evidence="2">Leaves</tissue>
    </source>
</reference>
<dbReference type="Pfam" id="PF22936">
    <property type="entry name" value="Pol_BBD"/>
    <property type="match status" value="1"/>
</dbReference>
<evidence type="ECO:0000259" key="1">
    <source>
        <dbReference type="Pfam" id="PF22936"/>
    </source>
</evidence>
<accession>A0ABQ7USH3</accession>
<dbReference type="Proteomes" id="UP000826656">
    <property type="component" value="Unassembled WGS sequence"/>
</dbReference>
<sequence>MGNDAQCKVIEIGTIQIRTHDGVIRTLTNVHHILDLKRNFISLVTLESLGCKYSAEGGVLKVSKGVLVLMKGIRRGTLYYLQGSIVIGCVAVSTSLSDDNLTRLLHMRLGHMSDRGDQQGINKKVELEVKTESHLVDPISSIVPQSNSVARVDEQDSSTTRPIEPQYVDDSSIAHNRQMRVIRKPKRYGDNDGMIAYALTVAQEISEGVELYICEMIEFVFTLMKEIYQQLTSAYCQFKSTLFSLGKATPGNDE</sequence>
<evidence type="ECO:0000313" key="2">
    <source>
        <dbReference type="EMBL" id="KAH0754751.1"/>
    </source>
</evidence>
<keyword evidence="3" id="KW-1185">Reference proteome</keyword>
<gene>
    <name evidence="2" type="ORF">KY290_025021</name>
</gene>
<comment type="caution">
    <text evidence="2">The sequence shown here is derived from an EMBL/GenBank/DDBJ whole genome shotgun (WGS) entry which is preliminary data.</text>
</comment>
<name>A0ABQ7USH3_SOLTU</name>
<organism evidence="2 3">
    <name type="scientific">Solanum tuberosum</name>
    <name type="common">Potato</name>
    <dbReference type="NCBI Taxonomy" id="4113"/>
    <lineage>
        <taxon>Eukaryota</taxon>
        <taxon>Viridiplantae</taxon>
        <taxon>Streptophyta</taxon>
        <taxon>Embryophyta</taxon>
        <taxon>Tracheophyta</taxon>
        <taxon>Spermatophyta</taxon>
        <taxon>Magnoliopsida</taxon>
        <taxon>eudicotyledons</taxon>
        <taxon>Gunneridae</taxon>
        <taxon>Pentapetalae</taxon>
        <taxon>asterids</taxon>
        <taxon>lamiids</taxon>
        <taxon>Solanales</taxon>
        <taxon>Solanaceae</taxon>
        <taxon>Solanoideae</taxon>
        <taxon>Solaneae</taxon>
        <taxon>Solanum</taxon>
    </lineage>
</organism>
<evidence type="ECO:0000313" key="3">
    <source>
        <dbReference type="Proteomes" id="UP000826656"/>
    </source>
</evidence>
<feature type="domain" description="Retrovirus-related Pol polyprotein from transposon TNT 1-94-like beta-barrel" evidence="1">
    <location>
        <begin position="1"/>
        <end position="51"/>
    </location>
</feature>
<dbReference type="EMBL" id="JAIVGD010000018">
    <property type="protein sequence ID" value="KAH0754751.1"/>
    <property type="molecule type" value="Genomic_DNA"/>
</dbReference>